<comment type="similarity">
    <text evidence="1 4">Belongs to the glycosyl hydrolase 1 family.</text>
</comment>
<keyword evidence="3" id="KW-0326">Glycosidase</keyword>
<evidence type="ECO:0000256" key="3">
    <source>
        <dbReference type="ARBA" id="ARBA00023295"/>
    </source>
</evidence>
<dbReference type="PROSITE" id="PS00653">
    <property type="entry name" value="GLYCOSYL_HYDROL_F1_2"/>
    <property type="match status" value="1"/>
</dbReference>
<dbReference type="InterPro" id="IPR001360">
    <property type="entry name" value="Glyco_hydro_1"/>
</dbReference>
<gene>
    <name evidence="5" type="ORF">DFR64_3044</name>
</gene>
<dbReference type="GO" id="GO:0008422">
    <property type="term" value="F:beta-glucosidase activity"/>
    <property type="evidence" value="ECO:0007669"/>
    <property type="project" value="TreeGrafter"/>
</dbReference>
<evidence type="ECO:0000256" key="4">
    <source>
        <dbReference type="RuleBase" id="RU003690"/>
    </source>
</evidence>
<dbReference type="Gene3D" id="3.20.20.80">
    <property type="entry name" value="Glycosidases"/>
    <property type="match status" value="1"/>
</dbReference>
<reference evidence="5 6" key="1">
    <citation type="submission" date="2018-08" db="EMBL/GenBank/DDBJ databases">
        <title>Genomic Encyclopedia of Type Strains, Phase IV (KMG-IV): sequencing the most valuable type-strain genomes for metagenomic binning, comparative biology and taxonomic classification.</title>
        <authorList>
            <person name="Goeker M."/>
        </authorList>
    </citation>
    <scope>NUCLEOTIDE SEQUENCE [LARGE SCALE GENOMIC DNA]</scope>
    <source>
        <strain evidence="5 6">DSM 23923</strain>
    </source>
</reference>
<keyword evidence="2 5" id="KW-0378">Hydrolase</keyword>
<comment type="caution">
    <text evidence="5">The sequence shown here is derived from an EMBL/GenBank/DDBJ whole genome shotgun (WGS) entry which is preliminary data.</text>
</comment>
<dbReference type="InterPro" id="IPR033132">
    <property type="entry name" value="GH_1_N_CS"/>
</dbReference>
<keyword evidence="6" id="KW-1185">Reference proteome</keyword>
<dbReference type="SUPFAM" id="SSF51445">
    <property type="entry name" value="(Trans)glycosidases"/>
    <property type="match status" value="1"/>
</dbReference>
<accession>A0A347ZPQ9</accession>
<dbReference type="GO" id="GO:0005975">
    <property type="term" value="P:carbohydrate metabolic process"/>
    <property type="evidence" value="ECO:0007669"/>
    <property type="project" value="InterPro"/>
</dbReference>
<proteinExistence type="inferred from homology"/>
<evidence type="ECO:0000256" key="2">
    <source>
        <dbReference type="ARBA" id="ARBA00022801"/>
    </source>
</evidence>
<dbReference type="Pfam" id="PF00232">
    <property type="entry name" value="Glyco_hydro_1"/>
    <property type="match status" value="1"/>
</dbReference>
<dbReference type="AlphaFoldDB" id="A0A347ZPQ9"/>
<evidence type="ECO:0000256" key="1">
    <source>
        <dbReference type="ARBA" id="ARBA00010838"/>
    </source>
</evidence>
<dbReference type="EMBL" id="QUMS01000006">
    <property type="protein sequence ID" value="REG04695.1"/>
    <property type="molecule type" value="Genomic_DNA"/>
</dbReference>
<name>A0A347ZPQ9_9CHLR</name>
<dbReference type="InterPro" id="IPR017853">
    <property type="entry name" value="GH"/>
</dbReference>
<sequence length="442" mass="50955">MPDAIYRFPEGFLWGTATSSHQVEGGNTNNNWFAWENEPGRIVNGQKSGLACDWWGGRWKEDLQNAADDGQNSHRLSIEWSRIQPAPDRWDDEALEYYRQIIKGLLSLGLKPMVTLHHFTDPLWLYERGGWEDDQSPEYFAAYVRKVVGALSDLVDLWVTINEPAVYVTGGYIEGNFPPGKSDLGAAFKVMRNLLKGHAAAYRIIHELQPHAQAGYAKNYRGFEPARNWFLPDIWMANFQSASFNDAFSNALLNGRLRFALKSELVSEAIGTQDFVGVNYYTLDRVIFKPFAFKDIFSRRFFPKDAELSETGFIADLPRGMTAALKWAHKFKLPIYITENGVEDSTDSMRPSYTVRHLHEIWRVANFNWNIKGYFHWSQVDNFEWERAWTQRFGLWGLDVESQQRIRRPSVDMYAAICRENAISSDTVRKYAPQAFEKLFPG</sequence>
<dbReference type="Proteomes" id="UP000256388">
    <property type="component" value="Unassembled WGS sequence"/>
</dbReference>
<dbReference type="PANTHER" id="PTHR10353:SF209">
    <property type="entry name" value="GALACTOLIPID GALACTOSYLTRANSFERASE SFR2, CHLOROPLASTIC"/>
    <property type="match status" value="1"/>
</dbReference>
<dbReference type="PANTHER" id="PTHR10353">
    <property type="entry name" value="GLYCOSYL HYDROLASE"/>
    <property type="match status" value="1"/>
</dbReference>
<organism evidence="5 6">
    <name type="scientific">Pelolinea submarina</name>
    <dbReference type="NCBI Taxonomy" id="913107"/>
    <lineage>
        <taxon>Bacteria</taxon>
        <taxon>Bacillati</taxon>
        <taxon>Chloroflexota</taxon>
        <taxon>Anaerolineae</taxon>
        <taxon>Anaerolineales</taxon>
        <taxon>Anaerolineaceae</taxon>
        <taxon>Pelolinea</taxon>
    </lineage>
</organism>
<protein>
    <submittedName>
        <fullName evidence="5">Glycosyl hydrolase family 1</fullName>
    </submittedName>
</protein>
<dbReference type="OrthoDB" id="9765195at2"/>
<dbReference type="RefSeq" id="WP_116226290.1">
    <property type="nucleotide sequence ID" value="NZ_AP018437.1"/>
</dbReference>
<evidence type="ECO:0000313" key="6">
    <source>
        <dbReference type="Proteomes" id="UP000256388"/>
    </source>
</evidence>
<evidence type="ECO:0000313" key="5">
    <source>
        <dbReference type="EMBL" id="REG04695.1"/>
    </source>
</evidence>
<dbReference type="PRINTS" id="PR00131">
    <property type="entry name" value="GLHYDRLASE1"/>
</dbReference>